<feature type="transmembrane region" description="Helical" evidence="5">
    <location>
        <begin position="104"/>
        <end position="127"/>
    </location>
</feature>
<keyword evidence="2 5" id="KW-0812">Transmembrane</keyword>
<dbReference type="InterPro" id="IPR020846">
    <property type="entry name" value="MFS_dom"/>
</dbReference>
<evidence type="ECO:0000259" key="7">
    <source>
        <dbReference type="PROSITE" id="PS50850"/>
    </source>
</evidence>
<dbReference type="RefSeq" id="XP_052740297.1">
    <property type="nucleotide sequence ID" value="XM_052884337.1"/>
</dbReference>
<dbReference type="SUPFAM" id="SSF103473">
    <property type="entry name" value="MFS general substrate transporter"/>
    <property type="match status" value="1"/>
</dbReference>
<keyword evidence="4 5" id="KW-0472">Membrane</keyword>
<dbReference type="InterPro" id="IPR005829">
    <property type="entry name" value="Sugar_transporter_CS"/>
</dbReference>
<proteinExistence type="predicted"/>
<keyword evidence="8" id="KW-1185">Reference proteome</keyword>
<feature type="transmembrane region" description="Helical" evidence="5">
    <location>
        <begin position="51"/>
        <end position="67"/>
    </location>
</feature>
<evidence type="ECO:0000256" key="5">
    <source>
        <dbReference type="SAM" id="Phobius"/>
    </source>
</evidence>
<evidence type="ECO:0000256" key="6">
    <source>
        <dbReference type="SAM" id="SignalP"/>
    </source>
</evidence>
<keyword evidence="3 5" id="KW-1133">Transmembrane helix</keyword>
<dbReference type="InterPro" id="IPR036259">
    <property type="entry name" value="MFS_trans_sf"/>
</dbReference>
<accession>A0A6J1MUH0</accession>
<dbReference type="PROSITE" id="PS00216">
    <property type="entry name" value="SUGAR_TRANSPORT_1"/>
    <property type="match status" value="1"/>
</dbReference>
<feature type="transmembrane region" description="Helical" evidence="5">
    <location>
        <begin position="284"/>
        <end position="304"/>
    </location>
</feature>
<dbReference type="GeneID" id="112044798"/>
<evidence type="ECO:0000256" key="1">
    <source>
        <dbReference type="ARBA" id="ARBA00004141"/>
    </source>
</evidence>
<dbReference type="GO" id="GO:0005886">
    <property type="term" value="C:plasma membrane"/>
    <property type="evidence" value="ECO:0007669"/>
    <property type="project" value="UniProtKB-SubCell"/>
</dbReference>
<dbReference type="PANTHER" id="PTHR48021">
    <property type="match status" value="1"/>
</dbReference>
<dbReference type="KEGG" id="bany:112044798"/>
<gene>
    <name evidence="9 10" type="primary">LOC112044798</name>
</gene>
<dbReference type="PROSITE" id="PS00217">
    <property type="entry name" value="SUGAR_TRANSPORT_2"/>
    <property type="match status" value="1"/>
</dbReference>
<feature type="transmembrane region" description="Helical" evidence="5">
    <location>
        <begin position="79"/>
        <end position="98"/>
    </location>
</feature>
<organism evidence="8 9">
    <name type="scientific">Bicyclus anynana</name>
    <name type="common">Squinting bush brown butterfly</name>
    <dbReference type="NCBI Taxonomy" id="110368"/>
    <lineage>
        <taxon>Eukaryota</taxon>
        <taxon>Metazoa</taxon>
        <taxon>Ecdysozoa</taxon>
        <taxon>Arthropoda</taxon>
        <taxon>Hexapoda</taxon>
        <taxon>Insecta</taxon>
        <taxon>Pterygota</taxon>
        <taxon>Neoptera</taxon>
        <taxon>Endopterygota</taxon>
        <taxon>Lepidoptera</taxon>
        <taxon>Glossata</taxon>
        <taxon>Ditrysia</taxon>
        <taxon>Papilionoidea</taxon>
        <taxon>Nymphalidae</taxon>
        <taxon>Satyrinae</taxon>
        <taxon>Satyrini</taxon>
        <taxon>Mycalesina</taxon>
        <taxon>Bicyclus</taxon>
    </lineage>
</organism>
<dbReference type="PROSITE" id="PS50850">
    <property type="entry name" value="MFS"/>
    <property type="match status" value="1"/>
</dbReference>
<feature type="chain" id="PRO_5045019316" evidence="6">
    <location>
        <begin position="28"/>
        <end position="486"/>
    </location>
</feature>
<dbReference type="InterPro" id="IPR005828">
    <property type="entry name" value="MFS_sugar_transport-like"/>
</dbReference>
<evidence type="ECO:0000313" key="10">
    <source>
        <dbReference type="RefSeq" id="XP_052740297.1"/>
    </source>
</evidence>
<name>A0A6J1MUH0_BICAN</name>
<feature type="transmembrane region" description="Helical" evidence="5">
    <location>
        <begin position="344"/>
        <end position="371"/>
    </location>
</feature>
<feature type="transmembrane region" description="Helical" evidence="5">
    <location>
        <begin position="148"/>
        <end position="165"/>
    </location>
</feature>
<dbReference type="AlphaFoldDB" id="A0A6J1MUH0"/>
<dbReference type="GO" id="GO:0022857">
    <property type="term" value="F:transmembrane transporter activity"/>
    <property type="evidence" value="ECO:0007669"/>
    <property type="project" value="InterPro"/>
</dbReference>
<evidence type="ECO:0000256" key="2">
    <source>
        <dbReference type="ARBA" id="ARBA00022692"/>
    </source>
</evidence>
<dbReference type="InterPro" id="IPR050549">
    <property type="entry name" value="MFS_Trehalose_Transporter"/>
</dbReference>
<evidence type="ECO:0000256" key="4">
    <source>
        <dbReference type="ARBA" id="ARBA00023136"/>
    </source>
</evidence>
<dbReference type="PANTHER" id="PTHR48021:SF46">
    <property type="entry name" value="MAJOR FACILITATOR SUPERFAMILY (MFS) PROFILE DOMAIN-CONTAINING PROTEIN"/>
    <property type="match status" value="1"/>
</dbReference>
<sequence length="486" mass="53112">MERGRIAQYLAVFALSLSTAAIGTLSGWPTPVIPKINNNETFVDITKDELATLLAMSPPGYVAGSLVNRFITDSLGRRATILASAVPIICGTIITSFARVSWLLYIMHMLWGVGAGMISTVIGIYLAEIVDKDIRATLSTCTKFMFNFGNLMIISIGPFVSYNAINYSLVMLPVVYFAACAFIPESPYYYLKEGKVDHARKSLLKLKDKETAEQELELMKGHVSKEMRNSTSAWELFTGKQYRKPLVIAFGLKLAQIMTGGRSIQQYMGLITQEIGLDVKVSTLLIIFGAFKFAVGVMSSTVIDRVGRRSVLIYSFLSTGICLAIAGLYFFLQEVIRVDHSVLKAYGTVAFIAIILSNGLSIGFNSIIGVISAEIFPLNVKSVAMTSVNVLSGCLGFVVAKSYQAINNVAGFWGVFWAFASIALAGALFSYMTAPETKGKSLEEIQEMLQINTASSDEDEKLSDIEVIEMVENCRESKESRKGGIL</sequence>
<feature type="transmembrane region" description="Helical" evidence="5">
    <location>
        <begin position="383"/>
        <end position="400"/>
    </location>
</feature>
<feature type="transmembrane region" description="Helical" evidence="5">
    <location>
        <begin position="311"/>
        <end position="332"/>
    </location>
</feature>
<evidence type="ECO:0000313" key="8">
    <source>
        <dbReference type="Proteomes" id="UP001652582"/>
    </source>
</evidence>
<dbReference type="Pfam" id="PF00083">
    <property type="entry name" value="Sugar_tr"/>
    <property type="match status" value="1"/>
</dbReference>
<feature type="signal peptide" evidence="6">
    <location>
        <begin position="1"/>
        <end position="27"/>
    </location>
</feature>
<dbReference type="Gene3D" id="1.20.1250.20">
    <property type="entry name" value="MFS general substrate transporter like domains"/>
    <property type="match status" value="1"/>
</dbReference>
<feature type="transmembrane region" description="Helical" evidence="5">
    <location>
        <begin position="171"/>
        <end position="191"/>
    </location>
</feature>
<dbReference type="RefSeq" id="XP_023936528.2">
    <property type="nucleotide sequence ID" value="XM_024080760.2"/>
</dbReference>
<feature type="domain" description="Major facilitator superfamily (MFS) profile" evidence="7">
    <location>
        <begin position="4"/>
        <end position="438"/>
    </location>
</feature>
<feature type="transmembrane region" description="Helical" evidence="5">
    <location>
        <begin position="412"/>
        <end position="432"/>
    </location>
</feature>
<feature type="transmembrane region" description="Helical" evidence="5">
    <location>
        <begin position="246"/>
        <end position="264"/>
    </location>
</feature>
<protein>
    <submittedName>
        <fullName evidence="9 10">Facilitated trehalose transporter Tret1-like</fullName>
    </submittedName>
</protein>
<reference evidence="9 10" key="1">
    <citation type="submission" date="2025-05" db="UniProtKB">
        <authorList>
            <consortium name="RefSeq"/>
        </authorList>
    </citation>
    <scope>IDENTIFICATION</scope>
</reference>
<evidence type="ECO:0000256" key="3">
    <source>
        <dbReference type="ARBA" id="ARBA00022989"/>
    </source>
</evidence>
<comment type="subcellular location">
    <subcellularLocation>
        <location evidence="1">Membrane</location>
        <topology evidence="1">Multi-pass membrane protein</topology>
    </subcellularLocation>
</comment>
<dbReference type="Proteomes" id="UP001652582">
    <property type="component" value="Chromosome 11"/>
</dbReference>
<dbReference type="OrthoDB" id="4142200at2759"/>
<evidence type="ECO:0000313" key="9">
    <source>
        <dbReference type="RefSeq" id="XP_023936528.2"/>
    </source>
</evidence>
<keyword evidence="6" id="KW-0732">Signal</keyword>